<dbReference type="Proteomes" id="UP001221898">
    <property type="component" value="Unassembled WGS sequence"/>
</dbReference>
<organism evidence="1 2">
    <name type="scientific">Aldrovandia affinis</name>
    <dbReference type="NCBI Taxonomy" id="143900"/>
    <lineage>
        <taxon>Eukaryota</taxon>
        <taxon>Metazoa</taxon>
        <taxon>Chordata</taxon>
        <taxon>Craniata</taxon>
        <taxon>Vertebrata</taxon>
        <taxon>Euteleostomi</taxon>
        <taxon>Actinopterygii</taxon>
        <taxon>Neopterygii</taxon>
        <taxon>Teleostei</taxon>
        <taxon>Notacanthiformes</taxon>
        <taxon>Halosauridae</taxon>
        <taxon>Aldrovandia</taxon>
    </lineage>
</organism>
<evidence type="ECO:0000313" key="2">
    <source>
        <dbReference type="Proteomes" id="UP001221898"/>
    </source>
</evidence>
<dbReference type="AlphaFoldDB" id="A0AAD7T6X8"/>
<gene>
    <name evidence="1" type="ORF">AAFF_G00423770</name>
</gene>
<reference evidence="1" key="1">
    <citation type="journal article" date="2023" name="Science">
        <title>Genome structures resolve the early diversification of teleost fishes.</title>
        <authorList>
            <person name="Parey E."/>
            <person name="Louis A."/>
            <person name="Montfort J."/>
            <person name="Bouchez O."/>
            <person name="Roques C."/>
            <person name="Iampietro C."/>
            <person name="Lluch J."/>
            <person name="Castinel A."/>
            <person name="Donnadieu C."/>
            <person name="Desvignes T."/>
            <person name="Floi Bucao C."/>
            <person name="Jouanno E."/>
            <person name="Wen M."/>
            <person name="Mejri S."/>
            <person name="Dirks R."/>
            <person name="Jansen H."/>
            <person name="Henkel C."/>
            <person name="Chen W.J."/>
            <person name="Zahm M."/>
            <person name="Cabau C."/>
            <person name="Klopp C."/>
            <person name="Thompson A.W."/>
            <person name="Robinson-Rechavi M."/>
            <person name="Braasch I."/>
            <person name="Lecointre G."/>
            <person name="Bobe J."/>
            <person name="Postlethwait J.H."/>
            <person name="Berthelot C."/>
            <person name="Roest Crollius H."/>
            <person name="Guiguen Y."/>
        </authorList>
    </citation>
    <scope>NUCLEOTIDE SEQUENCE</scope>
    <source>
        <strain evidence="1">NC1722</strain>
    </source>
</reference>
<comment type="caution">
    <text evidence="1">The sequence shown here is derived from an EMBL/GenBank/DDBJ whole genome shotgun (WGS) entry which is preliminary data.</text>
</comment>
<keyword evidence="2" id="KW-1185">Reference proteome</keyword>
<evidence type="ECO:0000313" key="1">
    <source>
        <dbReference type="EMBL" id="KAJ8415397.1"/>
    </source>
</evidence>
<accession>A0AAD7T6X8</accession>
<protein>
    <submittedName>
        <fullName evidence="1">Uncharacterized protein</fullName>
    </submittedName>
</protein>
<proteinExistence type="predicted"/>
<dbReference type="EMBL" id="JAINUG010000009">
    <property type="protein sequence ID" value="KAJ8415397.1"/>
    <property type="molecule type" value="Genomic_DNA"/>
</dbReference>
<sequence>MKLIKEKEKVYFSVHSVPTKAEVPQRMEDTKLELENTYSGKQHQDIAIHGLCSAVDSGRKWAPLHLQRCGITQLPGPMLHASVRGRCPFPDCRANYC</sequence>
<name>A0AAD7T6X8_9TELE</name>